<proteinExistence type="predicted"/>
<keyword evidence="2" id="KW-1185">Reference proteome</keyword>
<dbReference type="PROSITE" id="PS51257">
    <property type="entry name" value="PROKAR_LIPOPROTEIN"/>
    <property type="match status" value="1"/>
</dbReference>
<dbReference type="RefSeq" id="WP_120272432.1">
    <property type="nucleotide sequence ID" value="NZ_RAPN01000001.1"/>
</dbReference>
<evidence type="ECO:0000313" key="1">
    <source>
        <dbReference type="EMBL" id="RKD91096.1"/>
    </source>
</evidence>
<accession>A0A419W6L1</accession>
<dbReference type="Proteomes" id="UP000283387">
    <property type="component" value="Unassembled WGS sequence"/>
</dbReference>
<dbReference type="EMBL" id="RAPN01000001">
    <property type="protein sequence ID" value="RKD91096.1"/>
    <property type="molecule type" value="Genomic_DNA"/>
</dbReference>
<protein>
    <submittedName>
        <fullName evidence="1">Uncharacterized protein</fullName>
    </submittedName>
</protein>
<organism evidence="1 2">
    <name type="scientific">Mangrovibacterium diazotrophicum</name>
    <dbReference type="NCBI Taxonomy" id="1261403"/>
    <lineage>
        <taxon>Bacteria</taxon>
        <taxon>Pseudomonadati</taxon>
        <taxon>Bacteroidota</taxon>
        <taxon>Bacteroidia</taxon>
        <taxon>Marinilabiliales</taxon>
        <taxon>Prolixibacteraceae</taxon>
        <taxon>Mangrovibacterium</taxon>
    </lineage>
</organism>
<reference evidence="1 2" key="1">
    <citation type="submission" date="2018-09" db="EMBL/GenBank/DDBJ databases">
        <title>Genomic Encyclopedia of Archaeal and Bacterial Type Strains, Phase II (KMG-II): from individual species to whole genera.</title>
        <authorList>
            <person name="Goeker M."/>
        </authorList>
    </citation>
    <scope>NUCLEOTIDE SEQUENCE [LARGE SCALE GENOMIC DNA]</scope>
    <source>
        <strain evidence="1 2">DSM 27148</strain>
    </source>
</reference>
<comment type="caution">
    <text evidence="1">The sequence shown here is derived from an EMBL/GenBank/DDBJ whole genome shotgun (WGS) entry which is preliminary data.</text>
</comment>
<gene>
    <name evidence="1" type="ORF">BC643_1445</name>
</gene>
<evidence type="ECO:0000313" key="2">
    <source>
        <dbReference type="Proteomes" id="UP000283387"/>
    </source>
</evidence>
<dbReference type="AlphaFoldDB" id="A0A419W6L1"/>
<name>A0A419W6L1_9BACT</name>
<sequence>MKPISVVILVLLGFGFTGCDVQCGGLSPLFIGYFPYESGDSLFFTNSNDTTLFIVESVYIGGPEKMGPACDCDCTDTDIGYFSTSDDHYFKEYFDFWIGSSSPDFSLDTNDSYVRIDSPEVTVVFQDSLSENTYSNVVEMPVTIGKISKVLISDGEGIIRIVERETGDVWYLVEN</sequence>